<dbReference type="InterPro" id="IPR041698">
    <property type="entry name" value="Methyltransf_25"/>
</dbReference>
<dbReference type="SUPFAM" id="SSF53335">
    <property type="entry name" value="S-adenosyl-L-methionine-dependent methyltransferases"/>
    <property type="match status" value="1"/>
</dbReference>
<feature type="domain" description="Methyltransferase" evidence="4">
    <location>
        <begin position="107"/>
        <end position="194"/>
    </location>
</feature>
<dbReference type="Gene3D" id="3.40.50.150">
    <property type="entry name" value="Vaccinia Virus protein VP39"/>
    <property type="match status" value="1"/>
</dbReference>
<evidence type="ECO:0000313" key="5">
    <source>
        <dbReference type="EMBL" id="AYF29413.1"/>
    </source>
</evidence>
<dbReference type="KEGG" id="mtua:CSH63_18460"/>
<gene>
    <name evidence="5" type="ORF">CSH63_18460</name>
</gene>
<dbReference type="PANTHER" id="PTHR44942:SF4">
    <property type="entry name" value="METHYLTRANSFERASE TYPE 11 DOMAIN-CONTAINING PROTEIN"/>
    <property type="match status" value="1"/>
</dbReference>
<dbReference type="Proteomes" id="UP000267804">
    <property type="component" value="Chromosome"/>
</dbReference>
<dbReference type="InterPro" id="IPR051052">
    <property type="entry name" value="Diverse_substrate_MTase"/>
</dbReference>
<keyword evidence="2" id="KW-0808">Transferase</keyword>
<proteinExistence type="predicted"/>
<evidence type="ECO:0000259" key="4">
    <source>
        <dbReference type="Pfam" id="PF13649"/>
    </source>
</evidence>
<reference evidence="5 6" key="1">
    <citation type="submission" date="2017-10" db="EMBL/GenBank/DDBJ databases">
        <title>Integration of genomic and chemical information greatly accelerates assignment of the full stereostructure of myelolactone, a potent inhibitor of myeloma from a marine-derived Micromonospora.</title>
        <authorList>
            <person name="Kim M.C."/>
            <person name="Machado H."/>
            <person name="Jensen P.R."/>
            <person name="Fenical W."/>
        </authorList>
    </citation>
    <scope>NUCLEOTIDE SEQUENCE [LARGE SCALE GENOMIC DNA]</scope>
    <source>
        <strain evidence="5 6">CNY-010</strain>
    </source>
</reference>
<dbReference type="Pfam" id="PF13649">
    <property type="entry name" value="Methyltransf_25"/>
    <property type="match status" value="1"/>
</dbReference>
<dbReference type="AlphaFoldDB" id="A0A386WMY4"/>
<evidence type="ECO:0000313" key="6">
    <source>
        <dbReference type="Proteomes" id="UP000267804"/>
    </source>
</evidence>
<name>A0A386WMY4_9ACTN</name>
<dbReference type="InterPro" id="IPR029063">
    <property type="entry name" value="SAM-dependent_MTases_sf"/>
</dbReference>
<accession>A0A386WMY4</accession>
<dbReference type="CDD" id="cd02440">
    <property type="entry name" value="AdoMet_MTases"/>
    <property type="match status" value="1"/>
</dbReference>
<feature type="region of interest" description="Disordered" evidence="3">
    <location>
        <begin position="1"/>
        <end position="34"/>
    </location>
</feature>
<dbReference type="PANTHER" id="PTHR44942">
    <property type="entry name" value="METHYLTRANSF_11 DOMAIN-CONTAINING PROTEIN"/>
    <property type="match status" value="1"/>
</dbReference>
<evidence type="ECO:0000256" key="2">
    <source>
        <dbReference type="ARBA" id="ARBA00022679"/>
    </source>
</evidence>
<sequence>MPGPTRPVAAPEGPTTRVYAPNAGNTAGPGPPALSITWREVRRTRGVGWRGGRRLPRGRSGTGRSRIVLVMELFGTVADLYERARPGYPPEIAESIRAYHGGAPASVAEVGAGTGKGTEVLARLGAPLTCVEPDALMAARLAERFPDARVEATTFERWSPPTGRVDVLACAMAWHWLDAATRNTLARRALAPGGTLAVFGHRYDYADADQQAAVRAALRSVDPTVRERPVDWFHRDVLDSGQFDDVRREVFRRELPLDKERYLALMRTFGPYLSRTPERQRRGIAALDRLVDDFGGTVVLDLRTTLVLGRADAR</sequence>
<dbReference type="GO" id="GO:0008757">
    <property type="term" value="F:S-adenosylmethionine-dependent methyltransferase activity"/>
    <property type="evidence" value="ECO:0007669"/>
    <property type="project" value="InterPro"/>
</dbReference>
<keyword evidence="1" id="KW-0489">Methyltransferase</keyword>
<dbReference type="EMBL" id="CP024087">
    <property type="protein sequence ID" value="AYF29413.1"/>
    <property type="molecule type" value="Genomic_DNA"/>
</dbReference>
<dbReference type="GO" id="GO:0032259">
    <property type="term" value="P:methylation"/>
    <property type="evidence" value="ECO:0007669"/>
    <property type="project" value="UniProtKB-KW"/>
</dbReference>
<evidence type="ECO:0000256" key="3">
    <source>
        <dbReference type="SAM" id="MobiDB-lite"/>
    </source>
</evidence>
<protein>
    <recommendedName>
        <fullName evidence="4">Methyltransferase domain-containing protein</fullName>
    </recommendedName>
</protein>
<organism evidence="5 6">
    <name type="scientific">Micromonospora tulbaghiae</name>
    <dbReference type="NCBI Taxonomy" id="479978"/>
    <lineage>
        <taxon>Bacteria</taxon>
        <taxon>Bacillati</taxon>
        <taxon>Actinomycetota</taxon>
        <taxon>Actinomycetes</taxon>
        <taxon>Micromonosporales</taxon>
        <taxon>Micromonosporaceae</taxon>
        <taxon>Micromonospora</taxon>
    </lineage>
</organism>
<evidence type="ECO:0000256" key="1">
    <source>
        <dbReference type="ARBA" id="ARBA00022603"/>
    </source>
</evidence>